<organism evidence="2 3">
    <name type="scientific">Phialemonium thermophilum</name>
    <dbReference type="NCBI Taxonomy" id="223376"/>
    <lineage>
        <taxon>Eukaryota</taxon>
        <taxon>Fungi</taxon>
        <taxon>Dikarya</taxon>
        <taxon>Ascomycota</taxon>
        <taxon>Pezizomycotina</taxon>
        <taxon>Sordariomycetes</taxon>
        <taxon>Sordariomycetidae</taxon>
        <taxon>Cephalothecales</taxon>
        <taxon>Cephalothecaceae</taxon>
        <taxon>Phialemonium</taxon>
    </lineage>
</organism>
<sequence>MLEDHLGRHHDVLLFELFRRSHPSLNLPVGVSIQWHEAQQRQSAAFPNLIPLYRYIHASLNLYQTTEPISTPSQQSSPLLPLPLGGLDLLGTTARPGGFGDVPGTTLLVVPGLFQELKSLGRIRRAGGAFPRLGVFLLVVGVCQGLVLFCFFLVCRVRTAIGEQAAYGRPVGPDRQADEGGVLDCRARDLVRL</sequence>
<keyword evidence="1" id="KW-0472">Membrane</keyword>
<feature type="transmembrane region" description="Helical" evidence="1">
    <location>
        <begin position="133"/>
        <end position="154"/>
    </location>
</feature>
<keyword evidence="1" id="KW-0812">Transmembrane</keyword>
<evidence type="ECO:0000256" key="1">
    <source>
        <dbReference type="SAM" id="Phobius"/>
    </source>
</evidence>
<evidence type="ECO:0000313" key="3">
    <source>
        <dbReference type="Proteomes" id="UP001586593"/>
    </source>
</evidence>
<accession>A0ABR3VNT3</accession>
<name>A0ABR3VNT3_9PEZI</name>
<keyword evidence="3" id="KW-1185">Reference proteome</keyword>
<protein>
    <submittedName>
        <fullName evidence="2">Uncharacterized protein</fullName>
    </submittedName>
</protein>
<gene>
    <name evidence="2" type="ORF">VTK73DRAFT_2835</name>
</gene>
<reference evidence="2 3" key="1">
    <citation type="journal article" date="2024" name="Commun. Biol.">
        <title>Comparative genomic analysis of thermophilic fungi reveals convergent evolutionary adaptations and gene losses.</title>
        <authorList>
            <person name="Steindorff A.S."/>
            <person name="Aguilar-Pontes M.V."/>
            <person name="Robinson A.J."/>
            <person name="Andreopoulos B."/>
            <person name="LaButti K."/>
            <person name="Kuo A."/>
            <person name="Mondo S."/>
            <person name="Riley R."/>
            <person name="Otillar R."/>
            <person name="Haridas S."/>
            <person name="Lipzen A."/>
            <person name="Grimwood J."/>
            <person name="Schmutz J."/>
            <person name="Clum A."/>
            <person name="Reid I.D."/>
            <person name="Moisan M.C."/>
            <person name="Butler G."/>
            <person name="Nguyen T.T.M."/>
            <person name="Dewar K."/>
            <person name="Conant G."/>
            <person name="Drula E."/>
            <person name="Henrissat B."/>
            <person name="Hansel C."/>
            <person name="Singer S."/>
            <person name="Hutchinson M.I."/>
            <person name="de Vries R.P."/>
            <person name="Natvig D.O."/>
            <person name="Powell A.J."/>
            <person name="Tsang A."/>
            <person name="Grigoriev I.V."/>
        </authorList>
    </citation>
    <scope>NUCLEOTIDE SEQUENCE [LARGE SCALE GENOMIC DNA]</scope>
    <source>
        <strain evidence="2 3">ATCC 24622</strain>
    </source>
</reference>
<proteinExistence type="predicted"/>
<dbReference type="Proteomes" id="UP001586593">
    <property type="component" value="Unassembled WGS sequence"/>
</dbReference>
<keyword evidence="1" id="KW-1133">Transmembrane helix</keyword>
<evidence type="ECO:0000313" key="2">
    <source>
        <dbReference type="EMBL" id="KAL1843470.1"/>
    </source>
</evidence>
<comment type="caution">
    <text evidence="2">The sequence shown here is derived from an EMBL/GenBank/DDBJ whole genome shotgun (WGS) entry which is preliminary data.</text>
</comment>
<dbReference type="EMBL" id="JAZHXJ010001828">
    <property type="protein sequence ID" value="KAL1843470.1"/>
    <property type="molecule type" value="Genomic_DNA"/>
</dbReference>